<dbReference type="SUPFAM" id="SSF52540">
    <property type="entry name" value="P-loop containing nucleoside triphosphate hydrolases"/>
    <property type="match status" value="1"/>
</dbReference>
<name>A0A178M7Y3_9CHLR</name>
<reference evidence="6 7" key="1">
    <citation type="submission" date="2016-04" db="EMBL/GenBank/DDBJ databases">
        <title>Chloroflexus islandicus sp. nov., a thermophilic filamentous anoxygenic phototrophic bacterium from geyser Strokkur (Iceland).</title>
        <authorList>
            <person name="Gaisin V.A."/>
            <person name="Kalashnikov A.M."/>
            <person name="Sukhacheva M.V."/>
            <person name="Grouzdev D.S."/>
            <person name="Ivanov T.M."/>
            <person name="Kuznetsov B."/>
            <person name="Gorlenko V.M."/>
        </authorList>
    </citation>
    <scope>NUCLEOTIDE SEQUENCE [LARGE SCALE GENOMIC DNA]</scope>
    <source>
        <strain evidence="7">isl-2</strain>
    </source>
</reference>
<evidence type="ECO:0000313" key="6">
    <source>
        <dbReference type="EMBL" id="OAN44869.1"/>
    </source>
</evidence>
<evidence type="ECO:0000256" key="2">
    <source>
        <dbReference type="ARBA" id="ARBA00022448"/>
    </source>
</evidence>
<dbReference type="Pfam" id="PF00005">
    <property type="entry name" value="ABC_tran"/>
    <property type="match status" value="1"/>
</dbReference>
<keyword evidence="4 6" id="KW-0067">ATP-binding</keyword>
<dbReference type="CDD" id="cd03262">
    <property type="entry name" value="ABC_HisP_GlnQ"/>
    <property type="match status" value="1"/>
</dbReference>
<comment type="caution">
    <text evidence="6">The sequence shown here is derived from an EMBL/GenBank/DDBJ whole genome shotgun (WGS) entry which is preliminary data.</text>
</comment>
<dbReference type="InterPro" id="IPR030679">
    <property type="entry name" value="ABC_ATPase_HisP-typ"/>
</dbReference>
<dbReference type="PIRSF" id="PIRSF039085">
    <property type="entry name" value="ABC_ATPase_HisP"/>
    <property type="match status" value="1"/>
</dbReference>
<dbReference type="PANTHER" id="PTHR43166">
    <property type="entry name" value="AMINO ACID IMPORT ATP-BINDING PROTEIN"/>
    <property type="match status" value="1"/>
</dbReference>
<feature type="domain" description="ABC transporter" evidence="5">
    <location>
        <begin position="11"/>
        <end position="245"/>
    </location>
</feature>
<dbReference type="OrthoDB" id="4075047at2"/>
<evidence type="ECO:0000256" key="1">
    <source>
        <dbReference type="ARBA" id="ARBA00005417"/>
    </source>
</evidence>
<dbReference type="InterPro" id="IPR017871">
    <property type="entry name" value="ABC_transporter-like_CS"/>
</dbReference>
<evidence type="ECO:0000256" key="4">
    <source>
        <dbReference type="ARBA" id="ARBA00022840"/>
    </source>
</evidence>
<dbReference type="GO" id="GO:0016887">
    <property type="term" value="F:ATP hydrolysis activity"/>
    <property type="evidence" value="ECO:0007669"/>
    <property type="project" value="InterPro"/>
</dbReference>
<dbReference type="Proteomes" id="UP000078287">
    <property type="component" value="Unassembled WGS sequence"/>
</dbReference>
<dbReference type="InterPro" id="IPR003439">
    <property type="entry name" value="ABC_transporter-like_ATP-bd"/>
</dbReference>
<dbReference type="RefSeq" id="WP_066788766.1">
    <property type="nucleotide sequence ID" value="NZ_LWQS01000062.1"/>
</dbReference>
<dbReference type="InterPro" id="IPR027417">
    <property type="entry name" value="P-loop_NTPase"/>
</dbReference>
<dbReference type="AlphaFoldDB" id="A0A178M7Y3"/>
<dbReference type="InterPro" id="IPR050086">
    <property type="entry name" value="MetN_ABC_transporter-like"/>
</dbReference>
<dbReference type="Gene3D" id="3.40.50.300">
    <property type="entry name" value="P-loop containing nucleotide triphosphate hydrolases"/>
    <property type="match status" value="1"/>
</dbReference>
<organism evidence="6 7">
    <name type="scientific">Chloroflexus islandicus</name>
    <dbReference type="NCBI Taxonomy" id="1707952"/>
    <lineage>
        <taxon>Bacteria</taxon>
        <taxon>Bacillati</taxon>
        <taxon>Chloroflexota</taxon>
        <taxon>Chloroflexia</taxon>
        <taxon>Chloroflexales</taxon>
        <taxon>Chloroflexineae</taxon>
        <taxon>Chloroflexaceae</taxon>
        <taxon>Chloroflexus</taxon>
    </lineage>
</organism>
<evidence type="ECO:0000259" key="5">
    <source>
        <dbReference type="PROSITE" id="PS50893"/>
    </source>
</evidence>
<dbReference type="STRING" id="1707952.A6A03_15935"/>
<sequence>MSGNGSNEPIIICENVNKWYGNFHALKDVSLRVKRGEVVVICGPSGSGKSTFIRTINRLEEHQEGRIIVDGIEMTNDIRNIDAIRREVGMVFQQFNLFPHLTVLQNITLAPIWVRKKTRKEAEAKAFELLERVGIREQAHKYPGQLSGGQQQRVAIARALAMEPRIMLFDEPTSALDPEMVKEVLDVMKTLARSGMTMLCVTHEMGFAREVSDRIVFMDQGQIVEEGTPDQFFTNPRNERTKLFLSQIL</sequence>
<gene>
    <name evidence="6" type="ORF">A6A03_15935</name>
</gene>
<evidence type="ECO:0000313" key="7">
    <source>
        <dbReference type="Proteomes" id="UP000078287"/>
    </source>
</evidence>
<keyword evidence="2" id="KW-0813">Transport</keyword>
<keyword evidence="3" id="KW-0547">Nucleotide-binding</keyword>
<accession>A0A178M7Y3</accession>
<dbReference type="EMBL" id="LWQS01000062">
    <property type="protein sequence ID" value="OAN44869.1"/>
    <property type="molecule type" value="Genomic_DNA"/>
</dbReference>
<comment type="similarity">
    <text evidence="1">Belongs to the ABC transporter superfamily.</text>
</comment>
<proteinExistence type="inferred from homology"/>
<keyword evidence="7" id="KW-1185">Reference proteome</keyword>
<dbReference type="SMART" id="SM00382">
    <property type="entry name" value="AAA"/>
    <property type="match status" value="1"/>
</dbReference>
<dbReference type="PROSITE" id="PS50893">
    <property type="entry name" value="ABC_TRANSPORTER_2"/>
    <property type="match status" value="1"/>
</dbReference>
<dbReference type="InterPro" id="IPR003593">
    <property type="entry name" value="AAA+_ATPase"/>
</dbReference>
<dbReference type="PANTHER" id="PTHR43166:SF4">
    <property type="entry name" value="PHOSPHONATES IMPORT ATP-BINDING PROTEIN PHNC"/>
    <property type="match status" value="1"/>
</dbReference>
<dbReference type="GO" id="GO:0015424">
    <property type="term" value="F:ABC-type amino acid transporter activity"/>
    <property type="evidence" value="ECO:0007669"/>
    <property type="project" value="InterPro"/>
</dbReference>
<evidence type="ECO:0000256" key="3">
    <source>
        <dbReference type="ARBA" id="ARBA00022741"/>
    </source>
</evidence>
<dbReference type="GO" id="GO:0005524">
    <property type="term" value="F:ATP binding"/>
    <property type="evidence" value="ECO:0007669"/>
    <property type="project" value="UniProtKB-KW"/>
</dbReference>
<protein>
    <submittedName>
        <fullName evidence="6">Amino acid ABC transporter ATP-binding protein</fullName>
    </submittedName>
</protein>
<dbReference type="FunFam" id="3.40.50.300:FF:000020">
    <property type="entry name" value="Amino acid ABC transporter ATP-binding component"/>
    <property type="match status" value="1"/>
</dbReference>
<dbReference type="PROSITE" id="PS00211">
    <property type="entry name" value="ABC_TRANSPORTER_1"/>
    <property type="match status" value="1"/>
</dbReference>